<gene>
    <name evidence="2" type="ORF">CONPUDRAFT_156789</name>
</gene>
<evidence type="ECO:0000256" key="1">
    <source>
        <dbReference type="SAM" id="MobiDB-lite"/>
    </source>
</evidence>
<evidence type="ECO:0000313" key="3">
    <source>
        <dbReference type="Proteomes" id="UP000053558"/>
    </source>
</evidence>
<proteinExistence type="predicted"/>
<sequence>MFNLTLGFFDLVDEGGKKYAPHLVDTVRPEHEDVYEEELSPKAKGNAPTESYANGSPVKNKTAGGKVLHHKTRNTAQEEVLPNFNRDVRTFPVLR</sequence>
<organism evidence="2 3">
    <name type="scientific">Coniophora puteana (strain RWD-64-598)</name>
    <name type="common">Brown rot fungus</name>
    <dbReference type="NCBI Taxonomy" id="741705"/>
    <lineage>
        <taxon>Eukaryota</taxon>
        <taxon>Fungi</taxon>
        <taxon>Dikarya</taxon>
        <taxon>Basidiomycota</taxon>
        <taxon>Agaricomycotina</taxon>
        <taxon>Agaricomycetes</taxon>
        <taxon>Agaricomycetidae</taxon>
        <taxon>Boletales</taxon>
        <taxon>Coniophorineae</taxon>
        <taxon>Coniophoraceae</taxon>
        <taxon>Coniophora</taxon>
    </lineage>
</organism>
<comment type="caution">
    <text evidence="2">The sequence shown here is derived from an EMBL/GenBank/DDBJ whole genome shotgun (WGS) entry which is preliminary data.</text>
</comment>
<feature type="region of interest" description="Disordered" evidence="1">
    <location>
        <begin position="30"/>
        <end position="81"/>
    </location>
</feature>
<reference evidence="3" key="1">
    <citation type="journal article" date="2012" name="Science">
        <title>The Paleozoic origin of enzymatic lignin decomposition reconstructed from 31 fungal genomes.</title>
        <authorList>
            <person name="Floudas D."/>
            <person name="Binder M."/>
            <person name="Riley R."/>
            <person name="Barry K."/>
            <person name="Blanchette R.A."/>
            <person name="Henrissat B."/>
            <person name="Martinez A.T."/>
            <person name="Otillar R."/>
            <person name="Spatafora J.W."/>
            <person name="Yadav J.S."/>
            <person name="Aerts A."/>
            <person name="Benoit I."/>
            <person name="Boyd A."/>
            <person name="Carlson A."/>
            <person name="Copeland A."/>
            <person name="Coutinho P.M."/>
            <person name="de Vries R.P."/>
            <person name="Ferreira P."/>
            <person name="Findley K."/>
            <person name="Foster B."/>
            <person name="Gaskell J."/>
            <person name="Glotzer D."/>
            <person name="Gorecki P."/>
            <person name="Heitman J."/>
            <person name="Hesse C."/>
            <person name="Hori C."/>
            <person name="Igarashi K."/>
            <person name="Jurgens J.A."/>
            <person name="Kallen N."/>
            <person name="Kersten P."/>
            <person name="Kohler A."/>
            <person name="Kuees U."/>
            <person name="Kumar T.K.A."/>
            <person name="Kuo A."/>
            <person name="LaButti K."/>
            <person name="Larrondo L.F."/>
            <person name="Lindquist E."/>
            <person name="Ling A."/>
            <person name="Lombard V."/>
            <person name="Lucas S."/>
            <person name="Lundell T."/>
            <person name="Martin R."/>
            <person name="McLaughlin D.J."/>
            <person name="Morgenstern I."/>
            <person name="Morin E."/>
            <person name="Murat C."/>
            <person name="Nagy L.G."/>
            <person name="Nolan M."/>
            <person name="Ohm R.A."/>
            <person name="Patyshakuliyeva A."/>
            <person name="Rokas A."/>
            <person name="Ruiz-Duenas F.J."/>
            <person name="Sabat G."/>
            <person name="Salamov A."/>
            <person name="Samejima M."/>
            <person name="Schmutz J."/>
            <person name="Slot J.C."/>
            <person name="St John F."/>
            <person name="Stenlid J."/>
            <person name="Sun H."/>
            <person name="Sun S."/>
            <person name="Syed K."/>
            <person name="Tsang A."/>
            <person name="Wiebenga A."/>
            <person name="Young D."/>
            <person name="Pisabarro A."/>
            <person name="Eastwood D.C."/>
            <person name="Martin F."/>
            <person name="Cullen D."/>
            <person name="Grigoriev I.V."/>
            <person name="Hibbett D.S."/>
        </authorList>
    </citation>
    <scope>NUCLEOTIDE SEQUENCE [LARGE SCALE GENOMIC DNA]</scope>
    <source>
        <strain evidence="3">RWD-64-598 SS2</strain>
    </source>
</reference>
<evidence type="ECO:0000313" key="2">
    <source>
        <dbReference type="EMBL" id="EIW77580.1"/>
    </source>
</evidence>
<dbReference type="AlphaFoldDB" id="A0A5M3MF73"/>
<keyword evidence="3" id="KW-1185">Reference proteome</keyword>
<protein>
    <submittedName>
        <fullName evidence="2">Uncharacterized protein</fullName>
    </submittedName>
</protein>
<feature type="compositionally biased region" description="Polar residues" evidence="1">
    <location>
        <begin position="48"/>
        <end position="59"/>
    </location>
</feature>
<dbReference type="KEGG" id="cput:CONPUDRAFT_156789"/>
<accession>A0A5M3MF73</accession>
<dbReference type="EMBL" id="JH711583">
    <property type="protein sequence ID" value="EIW77580.1"/>
    <property type="molecule type" value="Genomic_DNA"/>
</dbReference>
<dbReference type="GeneID" id="19203635"/>
<name>A0A5M3MF73_CONPW</name>
<dbReference type="OrthoDB" id="10607934at2759"/>
<dbReference type="Proteomes" id="UP000053558">
    <property type="component" value="Unassembled WGS sequence"/>
</dbReference>
<dbReference type="RefSeq" id="XP_007771981.1">
    <property type="nucleotide sequence ID" value="XM_007773791.1"/>
</dbReference>